<name>A0A1H6RMM5_9PSED</name>
<sequence length="450" mass="50323">MNLPGIARIEEAGRDSPGEHNTFNVTQPRSVAETGLSEPLLIDLLCKHLYDAGSLDTARLMERLALAGPVLDELLAFLRKDGRIEVLGQNNGAGGGLRYGLTDRGRGAARDALARSGYIGPAPYPVDCYRELLLAQTIHHGGVNAKAMQVAFEGVVLHNGLLDQLGAALNSGRAIMIYGPAGTGKTFISSKLIRLFDEAIWIPQAIAIGEAIIEVFDPQVHERADDPARPTLRLDQGHDRRLLRCKRPVVITGGELTMDQLDIRYDPYTRQYQAPLQLKASNGMFIIDDMGRQRMAPAQLLNRWIVPMEEKKDFLNLGGGRHCELPFDLILVFSTNLNPLELAEEAFLRRIGYKLHFDHLTRNEYERIWRQEVEKLGIPFDPLLLRYVIEGLHQPEKVPLAPCHPRDLLGMARDRQRYQGSSGPLTPQELEWAWHNYFVRLGGAEQGDTP</sequence>
<reference evidence="4" key="1">
    <citation type="submission" date="2016-10" db="EMBL/GenBank/DDBJ databases">
        <authorList>
            <person name="Varghese N."/>
            <person name="Submissions S."/>
        </authorList>
    </citation>
    <scope>NUCLEOTIDE SEQUENCE [LARGE SCALE GENOMIC DNA]</scope>
    <source>
        <strain evidence="4">LMG 25967</strain>
    </source>
</reference>
<keyword evidence="4" id="KW-1185">Reference proteome</keyword>
<evidence type="ECO:0000256" key="1">
    <source>
        <dbReference type="SAM" id="MobiDB-lite"/>
    </source>
</evidence>
<feature type="compositionally biased region" description="Polar residues" evidence="1">
    <location>
        <begin position="19"/>
        <end position="29"/>
    </location>
</feature>
<dbReference type="Proteomes" id="UP000242930">
    <property type="component" value="Unassembled WGS sequence"/>
</dbReference>
<evidence type="ECO:0000259" key="2">
    <source>
        <dbReference type="SMART" id="SM00382"/>
    </source>
</evidence>
<dbReference type="EMBL" id="FNZE01000001">
    <property type="protein sequence ID" value="SEI57011.1"/>
    <property type="molecule type" value="Genomic_DNA"/>
</dbReference>
<dbReference type="STRING" id="915471.SAMN05216201_10155"/>
<organism evidence="3 4">
    <name type="scientific">Pseudomonas linyingensis</name>
    <dbReference type="NCBI Taxonomy" id="915471"/>
    <lineage>
        <taxon>Bacteria</taxon>
        <taxon>Pseudomonadati</taxon>
        <taxon>Pseudomonadota</taxon>
        <taxon>Gammaproteobacteria</taxon>
        <taxon>Pseudomonadales</taxon>
        <taxon>Pseudomonadaceae</taxon>
        <taxon>Pseudomonas</taxon>
    </lineage>
</organism>
<dbReference type="SUPFAM" id="SSF52540">
    <property type="entry name" value="P-loop containing nucleoside triphosphate hydrolases"/>
    <property type="match status" value="1"/>
</dbReference>
<protein>
    <recommendedName>
        <fullName evidence="2">AAA+ ATPase domain-containing protein</fullName>
    </recommendedName>
</protein>
<feature type="domain" description="AAA+ ATPase" evidence="2">
    <location>
        <begin position="171"/>
        <end position="357"/>
    </location>
</feature>
<dbReference type="InterPro" id="IPR003593">
    <property type="entry name" value="AAA+_ATPase"/>
</dbReference>
<dbReference type="AlphaFoldDB" id="A0A1H6RMM5"/>
<accession>A0A1H6RMM5</accession>
<dbReference type="InterPro" id="IPR027417">
    <property type="entry name" value="P-loop_NTPase"/>
</dbReference>
<dbReference type="RefSeq" id="WP_244517074.1">
    <property type="nucleotide sequence ID" value="NZ_FNZE01000001.1"/>
</dbReference>
<gene>
    <name evidence="3" type="ORF">SAMN05216201_10155</name>
</gene>
<proteinExistence type="predicted"/>
<evidence type="ECO:0000313" key="3">
    <source>
        <dbReference type="EMBL" id="SEI57011.1"/>
    </source>
</evidence>
<evidence type="ECO:0000313" key="4">
    <source>
        <dbReference type="Proteomes" id="UP000242930"/>
    </source>
</evidence>
<dbReference type="Gene3D" id="3.40.50.300">
    <property type="entry name" value="P-loop containing nucleotide triphosphate hydrolases"/>
    <property type="match status" value="1"/>
</dbReference>
<feature type="region of interest" description="Disordered" evidence="1">
    <location>
        <begin position="10"/>
        <end position="29"/>
    </location>
</feature>
<dbReference type="SMART" id="SM00382">
    <property type="entry name" value="AAA"/>
    <property type="match status" value="1"/>
</dbReference>